<organism evidence="2">
    <name type="scientific">Peromfec virus RodF8_46</name>
    <dbReference type="NCBI Taxonomy" id="2929377"/>
    <lineage>
        <taxon>Viruses</taxon>
        <taxon>Monodnaviria</taxon>
        <taxon>Sangervirae</taxon>
        <taxon>Phixviricota</taxon>
        <taxon>Malgrandaviricetes</taxon>
        <taxon>Petitvirales</taxon>
        <taxon>Microviridae</taxon>
    </lineage>
</organism>
<dbReference type="InterPro" id="IPR046781">
    <property type="entry name" value="Phage_ORF5"/>
</dbReference>
<feature type="region of interest" description="Disordered" evidence="1">
    <location>
        <begin position="102"/>
        <end position="129"/>
    </location>
</feature>
<protein>
    <submittedName>
        <fullName evidence="2">Nonstructural protein</fullName>
    </submittedName>
</protein>
<evidence type="ECO:0000313" key="2">
    <source>
        <dbReference type="EMBL" id="UPW41599.1"/>
    </source>
</evidence>
<sequence length="129" mass="13855">MANLYSILDTKSGYYGSLMTFSNDATAIRSFTEMLISGDKNSMLCMYPTDYVLTVVGAFDQPTGLITGLASPQVVINGIEAMTRACEAARVRRNRELALSGLSPSDVSASDSKDKDDGSEFAEFVSNIS</sequence>
<accession>A0A976N1P9</accession>
<proteinExistence type="predicted"/>
<reference evidence="2" key="1">
    <citation type="submission" date="2022-02" db="EMBL/GenBank/DDBJ databases">
        <title>Towards deciphering the DNA virus diversity associated with rodent species in the families Cricetidae and Heteromyidae.</title>
        <authorList>
            <person name="Lund M."/>
            <person name="Larsen B.B."/>
            <person name="Gryseels S."/>
            <person name="Kraberger S."/>
            <person name="Rowsey D.M."/>
            <person name="Steger L."/>
            <person name="Yule K.M."/>
            <person name="Upham N.S."/>
            <person name="Worobey M."/>
            <person name="Van Doorslaer K."/>
            <person name="Varsani A."/>
        </authorList>
    </citation>
    <scope>NUCLEOTIDE SEQUENCE</scope>
    <source>
        <strain evidence="2">NeonRodF8_46</strain>
    </source>
</reference>
<evidence type="ECO:0000256" key="1">
    <source>
        <dbReference type="SAM" id="MobiDB-lite"/>
    </source>
</evidence>
<name>A0A976N1P9_9VIRU</name>
<dbReference type="EMBL" id="OM869634">
    <property type="protein sequence ID" value="UPW41599.1"/>
    <property type="molecule type" value="Genomic_DNA"/>
</dbReference>
<dbReference type="Pfam" id="PF20577">
    <property type="entry name" value="Phage_ORF5"/>
    <property type="match status" value="1"/>
</dbReference>